<dbReference type="RefSeq" id="WP_076758616.1">
    <property type="nucleotide sequence ID" value="NZ_FTPL01000003.1"/>
</dbReference>
<dbReference type="OrthoDB" id="9804920at2"/>
<organism evidence="1 2">
    <name type="scientific">Edaphobacillus lindanitolerans</name>
    <dbReference type="NCBI Taxonomy" id="550447"/>
    <lineage>
        <taxon>Bacteria</taxon>
        <taxon>Bacillati</taxon>
        <taxon>Bacillota</taxon>
        <taxon>Bacilli</taxon>
        <taxon>Bacillales</taxon>
        <taxon>Bacillaceae</taxon>
        <taxon>Edaphobacillus</taxon>
    </lineage>
</organism>
<dbReference type="Pfam" id="PF01244">
    <property type="entry name" value="Peptidase_M19"/>
    <property type="match status" value="1"/>
</dbReference>
<accession>A0A1U7PQT2</accession>
<dbReference type="GO" id="GO:0070573">
    <property type="term" value="F:metallodipeptidase activity"/>
    <property type="evidence" value="ECO:0007669"/>
    <property type="project" value="InterPro"/>
</dbReference>
<dbReference type="AlphaFoldDB" id="A0A1U7PQT2"/>
<dbReference type="InterPro" id="IPR008257">
    <property type="entry name" value="Pept_M19"/>
</dbReference>
<dbReference type="PROSITE" id="PS51365">
    <property type="entry name" value="RENAL_DIPEPTIDASE_2"/>
    <property type="match status" value="1"/>
</dbReference>
<dbReference type="InterPro" id="IPR032466">
    <property type="entry name" value="Metal_Hydrolase"/>
</dbReference>
<evidence type="ECO:0000313" key="2">
    <source>
        <dbReference type="Proteomes" id="UP000187550"/>
    </source>
</evidence>
<dbReference type="PANTHER" id="PTHR10443">
    <property type="entry name" value="MICROSOMAL DIPEPTIDASE"/>
    <property type="match status" value="1"/>
</dbReference>
<evidence type="ECO:0000313" key="1">
    <source>
        <dbReference type="EMBL" id="SIT87188.1"/>
    </source>
</evidence>
<dbReference type="Gene3D" id="3.20.20.140">
    <property type="entry name" value="Metal-dependent hydrolases"/>
    <property type="match status" value="1"/>
</dbReference>
<keyword evidence="2" id="KW-1185">Reference proteome</keyword>
<reference evidence="2" key="1">
    <citation type="submission" date="2017-01" db="EMBL/GenBank/DDBJ databases">
        <authorList>
            <person name="Varghese N."/>
            <person name="Submissions S."/>
        </authorList>
    </citation>
    <scope>NUCLEOTIDE SEQUENCE [LARGE SCALE GENOMIC DNA]</scope>
    <source>
        <strain evidence="2">MNA4</strain>
    </source>
</reference>
<dbReference type="STRING" id="550447.SAMN05428946_1993"/>
<dbReference type="Proteomes" id="UP000187550">
    <property type="component" value="Unassembled WGS sequence"/>
</dbReference>
<sequence>MQIIDLHCDALLKLYEADGKIKFADAPELDTNRERLRKGDVKIQAFAIFIWPGMKAEEKFQAALDQVHWFYEDVLGNNPDMKLIRDWSDIDALQEGETGALLTLEGVDAIGNDLKKLSVLHRLGVRSVGLTWNNANLAADGAGEPRGGGLTLFGREIVDFNNRHKILTDVSHLCERAFWDVIETADYPIASHSNARAVRDHVRNLYDDQAKALWDKGGMTHVVYCPAFIREAEEVTIDDLIRHIDHFCSIGGEKHIGLGSDFDGITDKVVRLEDASMQQNLINELLKRYTEDQVKGFAHRNFLERMPR</sequence>
<dbReference type="GO" id="GO:0006508">
    <property type="term" value="P:proteolysis"/>
    <property type="evidence" value="ECO:0007669"/>
    <property type="project" value="InterPro"/>
</dbReference>
<proteinExistence type="predicted"/>
<gene>
    <name evidence="1" type="ORF">SAMN05428946_1993</name>
</gene>
<dbReference type="PANTHER" id="PTHR10443:SF12">
    <property type="entry name" value="DIPEPTIDASE"/>
    <property type="match status" value="1"/>
</dbReference>
<protein>
    <submittedName>
        <fullName evidence="1">Dipeptidase. Metallo peptidase. MEROPS family M19</fullName>
    </submittedName>
</protein>
<dbReference type="EMBL" id="FTPL01000003">
    <property type="protein sequence ID" value="SIT87188.1"/>
    <property type="molecule type" value="Genomic_DNA"/>
</dbReference>
<name>A0A1U7PQT2_9BACI</name>
<dbReference type="CDD" id="cd01301">
    <property type="entry name" value="rDP_like"/>
    <property type="match status" value="1"/>
</dbReference>
<dbReference type="SUPFAM" id="SSF51556">
    <property type="entry name" value="Metallo-dependent hydrolases"/>
    <property type="match status" value="1"/>
</dbReference>